<evidence type="ECO:0000256" key="1">
    <source>
        <dbReference type="SAM" id="SignalP"/>
    </source>
</evidence>
<protein>
    <recommendedName>
        <fullName evidence="4">Protein activator of alkane oxidation PraB</fullName>
    </recommendedName>
</protein>
<sequence>MFVIKTLLQGSALAVGVVLAAPVFAAHAVPFNTTFTATGPTTMTQSGLHIPCNSSFVLVTDGSGDVTVTQATFSGGSPMCNVITASGLPWPVSLNSTTAAVIHNVTVRSPLGTCSGNVDATINNSNSQIFLDGRFGTCAVTGYLSVTPQFKVVD</sequence>
<reference evidence="3" key="1">
    <citation type="journal article" date="2019" name="Int. J. Syst. Evol. Microbiol.">
        <title>The Global Catalogue of Microorganisms (GCM) 10K type strain sequencing project: providing services to taxonomists for standard genome sequencing and annotation.</title>
        <authorList>
            <consortium name="The Broad Institute Genomics Platform"/>
            <consortium name="The Broad Institute Genome Sequencing Center for Infectious Disease"/>
            <person name="Wu L."/>
            <person name="Ma J."/>
        </authorList>
    </citation>
    <scope>NUCLEOTIDE SEQUENCE [LARGE SCALE GENOMIC DNA]</scope>
    <source>
        <strain evidence="3">NBRC 111981</strain>
    </source>
</reference>
<evidence type="ECO:0000313" key="2">
    <source>
        <dbReference type="EMBL" id="GLQ88044.1"/>
    </source>
</evidence>
<evidence type="ECO:0000313" key="3">
    <source>
        <dbReference type="Proteomes" id="UP001156627"/>
    </source>
</evidence>
<keyword evidence="3" id="KW-1185">Reference proteome</keyword>
<keyword evidence="1" id="KW-0732">Signal</keyword>
<gene>
    <name evidence="2" type="ORF">GCM10007898_16130</name>
</gene>
<comment type="caution">
    <text evidence="2">The sequence shown here is derived from an EMBL/GenBank/DDBJ whole genome shotgun (WGS) entry which is preliminary data.</text>
</comment>
<accession>A0ABQ5X9X6</accession>
<proteinExistence type="predicted"/>
<dbReference type="RefSeq" id="WP_284331491.1">
    <property type="nucleotide sequence ID" value="NZ_BSOA01000014.1"/>
</dbReference>
<feature type="signal peptide" evidence="1">
    <location>
        <begin position="1"/>
        <end position="20"/>
    </location>
</feature>
<dbReference type="Proteomes" id="UP001156627">
    <property type="component" value="Unassembled WGS sequence"/>
</dbReference>
<name>A0ABQ5X9X6_9GAMM</name>
<feature type="chain" id="PRO_5046771141" description="Protein activator of alkane oxidation PraB" evidence="1">
    <location>
        <begin position="21"/>
        <end position="154"/>
    </location>
</feature>
<dbReference type="EMBL" id="BSOA01000014">
    <property type="protein sequence ID" value="GLQ88044.1"/>
    <property type="molecule type" value="Genomic_DNA"/>
</dbReference>
<organism evidence="2 3">
    <name type="scientific">Dyella flagellata</name>
    <dbReference type="NCBI Taxonomy" id="1867833"/>
    <lineage>
        <taxon>Bacteria</taxon>
        <taxon>Pseudomonadati</taxon>
        <taxon>Pseudomonadota</taxon>
        <taxon>Gammaproteobacteria</taxon>
        <taxon>Lysobacterales</taxon>
        <taxon>Rhodanobacteraceae</taxon>
        <taxon>Dyella</taxon>
    </lineage>
</organism>
<evidence type="ECO:0008006" key="4">
    <source>
        <dbReference type="Google" id="ProtNLM"/>
    </source>
</evidence>